<evidence type="ECO:0000256" key="3">
    <source>
        <dbReference type="ARBA" id="ARBA00022741"/>
    </source>
</evidence>
<reference evidence="7 8" key="1">
    <citation type="submission" date="2020-08" db="EMBL/GenBank/DDBJ databases">
        <title>Genome public.</title>
        <authorList>
            <person name="Liu C."/>
            <person name="Sun Q."/>
        </authorList>
    </citation>
    <scope>NUCLEOTIDE SEQUENCE [LARGE SCALE GENOMIC DNA]</scope>
    <source>
        <strain evidence="7 8">M2</strain>
    </source>
</reference>
<keyword evidence="4 7" id="KW-0067">ATP-binding</keyword>
<keyword evidence="3" id="KW-0547">Nucleotide-binding</keyword>
<dbReference type="CDD" id="cd03220">
    <property type="entry name" value="ABC_KpsT_Wzt"/>
    <property type="match status" value="1"/>
</dbReference>
<organism evidence="7 8">
    <name type="scientific">Agathobaculum hominis</name>
    <dbReference type="NCBI Taxonomy" id="2763014"/>
    <lineage>
        <taxon>Bacteria</taxon>
        <taxon>Bacillati</taxon>
        <taxon>Bacillota</taxon>
        <taxon>Clostridia</taxon>
        <taxon>Eubacteriales</taxon>
        <taxon>Butyricicoccaceae</taxon>
        <taxon>Agathobaculum</taxon>
    </lineage>
</organism>
<dbReference type="Pfam" id="PF14524">
    <property type="entry name" value="Wzt_C"/>
    <property type="match status" value="1"/>
</dbReference>
<dbReference type="PANTHER" id="PTHR46743:SF2">
    <property type="entry name" value="TEICHOIC ACIDS EXPORT ATP-BINDING PROTEIN TAGH"/>
    <property type="match status" value="1"/>
</dbReference>
<dbReference type="PROSITE" id="PS50893">
    <property type="entry name" value="ABC_TRANSPORTER_2"/>
    <property type="match status" value="1"/>
</dbReference>
<dbReference type="GO" id="GO:0005524">
    <property type="term" value="F:ATP binding"/>
    <property type="evidence" value="ECO:0007669"/>
    <property type="project" value="UniProtKB-KW"/>
</dbReference>
<dbReference type="Proteomes" id="UP000641741">
    <property type="component" value="Unassembled WGS sequence"/>
</dbReference>
<dbReference type="RefSeq" id="WP_186970711.1">
    <property type="nucleotide sequence ID" value="NZ_JACOPK010000013.1"/>
</dbReference>
<dbReference type="Gene3D" id="3.40.50.300">
    <property type="entry name" value="P-loop containing nucleotide triphosphate hydrolases"/>
    <property type="match status" value="1"/>
</dbReference>
<accession>A0ABR7GQQ3</accession>
<evidence type="ECO:0000256" key="4">
    <source>
        <dbReference type="ARBA" id="ARBA00022840"/>
    </source>
</evidence>
<gene>
    <name evidence="7" type="ORF">H8S02_12000</name>
</gene>
<proteinExistence type="inferred from homology"/>
<evidence type="ECO:0000256" key="2">
    <source>
        <dbReference type="ARBA" id="ARBA00022448"/>
    </source>
</evidence>
<dbReference type="CDD" id="cd10147">
    <property type="entry name" value="Wzt_C-like"/>
    <property type="match status" value="1"/>
</dbReference>
<dbReference type="InterPro" id="IPR050683">
    <property type="entry name" value="Bact_Polysacc_Export_ATP-bd"/>
</dbReference>
<evidence type="ECO:0000313" key="8">
    <source>
        <dbReference type="Proteomes" id="UP000641741"/>
    </source>
</evidence>
<dbReference type="InterPro" id="IPR003439">
    <property type="entry name" value="ABC_transporter-like_ATP-bd"/>
</dbReference>
<dbReference type="SUPFAM" id="SSF52540">
    <property type="entry name" value="P-loop containing nucleoside triphosphate hydrolases"/>
    <property type="match status" value="1"/>
</dbReference>
<keyword evidence="2" id="KW-0813">Transport</keyword>
<dbReference type="Pfam" id="PF00005">
    <property type="entry name" value="ABC_tran"/>
    <property type="match status" value="1"/>
</dbReference>
<dbReference type="InterPro" id="IPR027417">
    <property type="entry name" value="P-loop_NTPase"/>
</dbReference>
<dbReference type="Gene3D" id="2.70.50.60">
    <property type="entry name" value="abc- transporter (atp binding component) like domain"/>
    <property type="match status" value="1"/>
</dbReference>
<evidence type="ECO:0000313" key="7">
    <source>
        <dbReference type="EMBL" id="MBC5696649.1"/>
    </source>
</evidence>
<comment type="similarity">
    <text evidence="1">Belongs to the ABC transporter superfamily.</text>
</comment>
<dbReference type="EMBL" id="JACOPK010000013">
    <property type="protein sequence ID" value="MBC5696649.1"/>
    <property type="molecule type" value="Genomic_DNA"/>
</dbReference>
<feature type="region of interest" description="Disordered" evidence="5">
    <location>
        <begin position="246"/>
        <end position="276"/>
    </location>
</feature>
<feature type="compositionally biased region" description="Basic and acidic residues" evidence="5">
    <location>
        <begin position="247"/>
        <end position="256"/>
    </location>
</feature>
<keyword evidence="8" id="KW-1185">Reference proteome</keyword>
<evidence type="ECO:0000256" key="1">
    <source>
        <dbReference type="ARBA" id="ARBA00005417"/>
    </source>
</evidence>
<protein>
    <submittedName>
        <fullName evidence="7">ABC transporter ATP-binding protein</fullName>
    </submittedName>
</protein>
<feature type="domain" description="ABC transporter" evidence="6">
    <location>
        <begin position="26"/>
        <end position="248"/>
    </location>
</feature>
<sequence>MNKDIAIQVNKVSKTFKVYLDKGTSLKEKLLFKHRRSYEERSVLNEISFSVRKGEAIGLIGQNGCGKSTTLKMLSKIMYPDKGTVETQGRISALIELGAGFHPDMSGRENIYINAAIFGLNKQEIDARLDRIIEFSELEEYIDNPVRTYSSGMYMRLAFAVAINVDADILLIDEILAVGDASFQAKCFNKLREIKAKGTTIVIVSHSLSQIEQFCNRSIWILNGKIKQDGKPRDVHPQYLDYMGKQTADEERKEESLVPAASTDELMDTEKSAKDENRWGNQEAQITGIRLLDTNGEEKTSFRTGEFMEIEVAYRVNKPVKNPACGIGIFRNDGLQCYGTNTGIDHLNNISLSETGYIYCKIENNQLLPGEYTLDLALHTEDGFAYDYWRFATKFRMYSDTQDIGTTRLSHVWEIQ</sequence>
<dbReference type="InterPro" id="IPR029439">
    <property type="entry name" value="Wzt_C"/>
</dbReference>
<dbReference type="InterPro" id="IPR003593">
    <property type="entry name" value="AAA+_ATPase"/>
</dbReference>
<evidence type="ECO:0000259" key="6">
    <source>
        <dbReference type="PROSITE" id="PS50893"/>
    </source>
</evidence>
<name>A0ABR7GQQ3_9FIRM</name>
<comment type="caution">
    <text evidence="7">The sequence shown here is derived from an EMBL/GenBank/DDBJ whole genome shotgun (WGS) entry which is preliminary data.</text>
</comment>
<dbReference type="InterPro" id="IPR015860">
    <property type="entry name" value="ABC_transpr_TagH-like"/>
</dbReference>
<dbReference type="PANTHER" id="PTHR46743">
    <property type="entry name" value="TEICHOIC ACIDS EXPORT ATP-BINDING PROTEIN TAGH"/>
    <property type="match status" value="1"/>
</dbReference>
<evidence type="ECO:0000256" key="5">
    <source>
        <dbReference type="SAM" id="MobiDB-lite"/>
    </source>
</evidence>
<dbReference type="SMART" id="SM00382">
    <property type="entry name" value="AAA"/>
    <property type="match status" value="1"/>
</dbReference>